<evidence type="ECO:0000313" key="4">
    <source>
        <dbReference type="Proteomes" id="UP001302274"/>
    </source>
</evidence>
<keyword evidence="4" id="KW-1185">Reference proteome</keyword>
<reference evidence="3 4" key="1">
    <citation type="submission" date="2023-11" db="EMBL/GenBank/DDBJ databases">
        <title>A Novel Polar Bacteriovorax (B. antarcticus) Isolated from the Biocrust in Antarctica.</title>
        <authorList>
            <person name="Mun W."/>
            <person name="Choi S.Y."/>
            <person name="Mitchell R.J."/>
        </authorList>
    </citation>
    <scope>NUCLEOTIDE SEQUENCE [LARGE SCALE GENOMIC DNA]</scope>
    <source>
        <strain evidence="3 4">PP10</strain>
    </source>
</reference>
<keyword evidence="1" id="KW-0240">DNA-directed RNA polymerase</keyword>
<evidence type="ECO:0000313" key="3">
    <source>
        <dbReference type="EMBL" id="MEA9355863.1"/>
    </source>
</evidence>
<dbReference type="SUPFAM" id="SSF63562">
    <property type="entry name" value="RPB6/omega subunit-like"/>
    <property type="match status" value="1"/>
</dbReference>
<protein>
    <submittedName>
        <fullName evidence="3">Uncharacterized protein</fullName>
    </submittedName>
</protein>
<dbReference type="RefSeq" id="WP_323575497.1">
    <property type="nucleotide sequence ID" value="NZ_JAYGJQ010000001.1"/>
</dbReference>
<proteinExistence type="predicted"/>
<dbReference type="Proteomes" id="UP001302274">
    <property type="component" value="Unassembled WGS sequence"/>
</dbReference>
<name>A0ABU5VS41_9BACT</name>
<comment type="caution">
    <text evidence="3">The sequence shown here is derived from an EMBL/GenBank/DDBJ whole genome shotgun (WGS) entry which is preliminary data.</text>
</comment>
<evidence type="ECO:0000256" key="2">
    <source>
        <dbReference type="ARBA" id="ARBA00023163"/>
    </source>
</evidence>
<sequence>MENENATTQEFLPKYEAARIAVERARQIVKDNNDMISKLKSESNIDEDSEFDPFVEAENFSHNDSYAFDLYKIKSSNGVRDFIKNIFGVH</sequence>
<dbReference type="Gene3D" id="3.90.940.10">
    <property type="match status" value="1"/>
</dbReference>
<dbReference type="EMBL" id="JAYGJQ010000001">
    <property type="protein sequence ID" value="MEA9355863.1"/>
    <property type="molecule type" value="Genomic_DNA"/>
</dbReference>
<keyword evidence="2" id="KW-0804">Transcription</keyword>
<accession>A0ABU5VS41</accession>
<gene>
    <name evidence="3" type="ORF">SHI21_06615</name>
</gene>
<organism evidence="3 4">
    <name type="scientific">Bacteriovorax antarcticus</name>
    <dbReference type="NCBI Taxonomy" id="3088717"/>
    <lineage>
        <taxon>Bacteria</taxon>
        <taxon>Pseudomonadati</taxon>
        <taxon>Bdellovibrionota</taxon>
        <taxon>Bacteriovoracia</taxon>
        <taxon>Bacteriovoracales</taxon>
        <taxon>Bacteriovoracaceae</taxon>
        <taxon>Bacteriovorax</taxon>
    </lineage>
</organism>
<evidence type="ECO:0000256" key="1">
    <source>
        <dbReference type="ARBA" id="ARBA00022478"/>
    </source>
</evidence>
<dbReference type="InterPro" id="IPR036161">
    <property type="entry name" value="RPB6/omega-like_sf"/>
</dbReference>